<feature type="signal peptide" evidence="2">
    <location>
        <begin position="1"/>
        <end position="32"/>
    </location>
</feature>
<dbReference type="Proteomes" id="UP001519291">
    <property type="component" value="Unassembled WGS sequence"/>
</dbReference>
<evidence type="ECO:0000256" key="2">
    <source>
        <dbReference type="SAM" id="SignalP"/>
    </source>
</evidence>
<protein>
    <recommendedName>
        <fullName evidence="5">DUF5602 domain-containing protein</fullName>
    </recommendedName>
</protein>
<dbReference type="GeneID" id="91568031"/>
<feature type="region of interest" description="Disordered" evidence="1">
    <location>
        <begin position="42"/>
        <end position="69"/>
    </location>
</feature>
<evidence type="ECO:0000313" key="4">
    <source>
        <dbReference type="Proteomes" id="UP001519291"/>
    </source>
</evidence>
<reference evidence="3 4" key="1">
    <citation type="submission" date="2021-03" db="EMBL/GenBank/DDBJ databases">
        <title>Sequencing the genomes of 1000 actinobacteria strains.</title>
        <authorList>
            <person name="Klenk H.-P."/>
        </authorList>
    </citation>
    <scope>NUCLEOTIDE SEQUENCE [LARGE SCALE GENOMIC DNA]</scope>
    <source>
        <strain evidence="3 4">DSM 41480</strain>
    </source>
</reference>
<keyword evidence="2" id="KW-0732">Signal</keyword>
<organism evidence="3 4">
    <name type="scientific">Streptomyces syringium</name>
    <dbReference type="NCBI Taxonomy" id="76729"/>
    <lineage>
        <taxon>Bacteria</taxon>
        <taxon>Bacillati</taxon>
        <taxon>Actinomycetota</taxon>
        <taxon>Actinomycetes</taxon>
        <taxon>Kitasatosporales</taxon>
        <taxon>Streptomycetaceae</taxon>
        <taxon>Streptomyces</taxon>
    </lineage>
</organism>
<name>A0ABS4XYW5_9ACTN</name>
<dbReference type="EMBL" id="JAGIOH010000001">
    <property type="protein sequence ID" value="MBP2401702.1"/>
    <property type="molecule type" value="Genomic_DNA"/>
</dbReference>
<accession>A0ABS4XYW5</accession>
<comment type="caution">
    <text evidence="3">The sequence shown here is derived from an EMBL/GenBank/DDBJ whole genome shotgun (WGS) entry which is preliminary data.</text>
</comment>
<feature type="compositionally biased region" description="Low complexity" evidence="1">
    <location>
        <begin position="336"/>
        <end position="351"/>
    </location>
</feature>
<evidence type="ECO:0000313" key="3">
    <source>
        <dbReference type="EMBL" id="MBP2401702.1"/>
    </source>
</evidence>
<sequence length="351" mass="38060">MNGTKRNRTTRRPRKTLLLFMALLLTALGASALAVGNITASTASAEQGRSTPEAARNAADPGPDKDGDLIVENRTSLGNGHVETVYSRKPDGSPKVIGVAVSETAANSLPTTPRHDGNTCFDKNEDGKVDPNTECGGGHERVLWFPKLKGLPFKWMMFNWQSVGHGPEHVFDKPHFDIHYFMMDYEARNAIRTGPCGAIFVNCADNEKAAKPVPAPYHPEGFGLPGAAGRMGNHIVDLSAAPANGGPFTQAFVYGTYDSHITFWENVLSTDWLKSTKPKRSCLTLKWAPEVEISGSYPKKSCTSYRAKEKDYLMTFEDFAYRKAPAGAKAPNWTQPPATAGTPAAGRGHGH</sequence>
<dbReference type="RefSeq" id="WP_130876647.1">
    <property type="nucleotide sequence ID" value="NZ_JAGIOH010000001.1"/>
</dbReference>
<feature type="region of interest" description="Disordered" evidence="1">
    <location>
        <begin position="327"/>
        <end position="351"/>
    </location>
</feature>
<gene>
    <name evidence="3" type="ORF">JO379_001171</name>
</gene>
<proteinExistence type="predicted"/>
<feature type="chain" id="PRO_5045521123" description="DUF5602 domain-containing protein" evidence="2">
    <location>
        <begin position="33"/>
        <end position="351"/>
    </location>
</feature>
<evidence type="ECO:0008006" key="5">
    <source>
        <dbReference type="Google" id="ProtNLM"/>
    </source>
</evidence>
<keyword evidence="4" id="KW-1185">Reference proteome</keyword>
<evidence type="ECO:0000256" key="1">
    <source>
        <dbReference type="SAM" id="MobiDB-lite"/>
    </source>
</evidence>